<proteinExistence type="predicted"/>
<dbReference type="Proteomes" id="UP001374893">
    <property type="component" value="Chromosome"/>
</dbReference>
<sequence>MDKEEARFILKCFRPDGADADNSDFSEALRMAAADRELGEWLSKERAKDAEFSEALSRLTLPDGLREEILAGLAAERGDYPEKDEFDGSLIGALSQVAPPRELRGEILAAMERSVPTAPEASGARRHWWRFGVPLAAAAGIALAFVMSRPGNPPSGPSDVVSSAVPISHVEEAALSRLGTKFKLDLKEDDHKRLFQAIRTRGRACPEGCLPKGLSEVPGIGCMDLNVDGKPGVIVCFRRGEGDEVHMVVFKAGDVDGAKLPGGAPAAEQRGKWAVARWKEKGRVFLLFGEMEAEQLDELF</sequence>
<protein>
    <recommendedName>
        <fullName evidence="3">Anti-sigma factor</fullName>
    </recommendedName>
</protein>
<gene>
    <name evidence="1" type="ORF">HAHE_04210</name>
</gene>
<evidence type="ECO:0000313" key="1">
    <source>
        <dbReference type="EMBL" id="BCX46513.1"/>
    </source>
</evidence>
<evidence type="ECO:0000313" key="2">
    <source>
        <dbReference type="Proteomes" id="UP001374893"/>
    </source>
</evidence>
<reference evidence="1 2" key="1">
    <citation type="submission" date="2021-06" db="EMBL/GenBank/DDBJ databases">
        <title>Complete genome of Haloferula helveola possessing various polysaccharide degrading enzymes.</title>
        <authorList>
            <person name="Takami H."/>
            <person name="Huang C."/>
            <person name="Hamasaki K."/>
        </authorList>
    </citation>
    <scope>NUCLEOTIDE SEQUENCE [LARGE SCALE GENOMIC DNA]</scope>
    <source>
        <strain evidence="1 2">CN-1</strain>
    </source>
</reference>
<dbReference type="RefSeq" id="WP_338688175.1">
    <property type="nucleotide sequence ID" value="NZ_AP024702.1"/>
</dbReference>
<keyword evidence="2" id="KW-1185">Reference proteome</keyword>
<dbReference type="EMBL" id="AP024702">
    <property type="protein sequence ID" value="BCX46513.1"/>
    <property type="molecule type" value="Genomic_DNA"/>
</dbReference>
<name>A0ABM7R8M0_9BACT</name>
<evidence type="ECO:0008006" key="3">
    <source>
        <dbReference type="Google" id="ProtNLM"/>
    </source>
</evidence>
<accession>A0ABM7R8M0</accession>
<organism evidence="1 2">
    <name type="scientific">Haloferula helveola</name>
    <dbReference type="NCBI Taxonomy" id="490095"/>
    <lineage>
        <taxon>Bacteria</taxon>
        <taxon>Pseudomonadati</taxon>
        <taxon>Verrucomicrobiota</taxon>
        <taxon>Verrucomicrobiia</taxon>
        <taxon>Verrucomicrobiales</taxon>
        <taxon>Verrucomicrobiaceae</taxon>
        <taxon>Haloferula</taxon>
    </lineage>
</organism>